<dbReference type="SUPFAM" id="SSF50465">
    <property type="entry name" value="EF-Tu/eEF-1alpha/eIF2-gamma C-terminal domain"/>
    <property type="match status" value="1"/>
</dbReference>
<keyword evidence="5" id="KW-0648">Protein biosynthesis</keyword>
<keyword evidence="6" id="KW-0342">GTP-binding</keyword>
<dbReference type="Pfam" id="PF03144">
    <property type="entry name" value="GTP_EFTU_D2"/>
    <property type="match status" value="1"/>
</dbReference>
<evidence type="ECO:0000256" key="7">
    <source>
        <dbReference type="ARBA" id="ARBA00025526"/>
    </source>
</evidence>
<evidence type="ECO:0000256" key="2">
    <source>
        <dbReference type="ARBA" id="ARBA00015953"/>
    </source>
</evidence>
<comment type="caution">
    <text evidence="10">The sequence shown here is derived from an EMBL/GenBank/DDBJ whole genome shotgun (WGS) entry which is preliminary data.</text>
</comment>
<protein>
    <recommendedName>
        <fullName evidence="2">Selenocysteine-specific elongation factor</fullName>
    </recommendedName>
    <alternativeName>
        <fullName evidence="8">SelB translation factor</fullName>
    </alternativeName>
</protein>
<dbReference type="InterPro" id="IPR009000">
    <property type="entry name" value="Transl_B-barrel_sf"/>
</dbReference>
<dbReference type="InterPro" id="IPR005225">
    <property type="entry name" value="Small_GTP-bd"/>
</dbReference>
<keyword evidence="3" id="KW-0963">Cytoplasm</keyword>
<dbReference type="InterPro" id="IPR004535">
    <property type="entry name" value="Transl_elong_SelB"/>
</dbReference>
<evidence type="ECO:0000259" key="9">
    <source>
        <dbReference type="PROSITE" id="PS51722"/>
    </source>
</evidence>
<dbReference type="SUPFAM" id="SSF50447">
    <property type="entry name" value="Translation proteins"/>
    <property type="match status" value="1"/>
</dbReference>
<dbReference type="SUPFAM" id="SSF46785">
    <property type="entry name" value="Winged helix' DNA-binding domain"/>
    <property type="match status" value="3"/>
</dbReference>
<dbReference type="InterPro" id="IPR015191">
    <property type="entry name" value="SelB_WHD4"/>
</dbReference>
<dbReference type="Gene3D" id="3.40.50.300">
    <property type="entry name" value="P-loop containing nucleotide triphosphate hydrolases"/>
    <property type="match status" value="1"/>
</dbReference>
<evidence type="ECO:0000313" key="10">
    <source>
        <dbReference type="EMBL" id="MCB8888275.1"/>
    </source>
</evidence>
<dbReference type="InterPro" id="IPR015190">
    <property type="entry name" value="Elong_fac_SelB-wing-hlx_typ-2"/>
</dbReference>
<evidence type="ECO:0000256" key="5">
    <source>
        <dbReference type="ARBA" id="ARBA00022917"/>
    </source>
</evidence>
<keyword evidence="10" id="KW-0251">Elongation factor</keyword>
<dbReference type="Pfam" id="PF00009">
    <property type="entry name" value="GTP_EFTU"/>
    <property type="match status" value="1"/>
</dbReference>
<dbReference type="PRINTS" id="PR00315">
    <property type="entry name" value="ELONGATNFCT"/>
</dbReference>
<dbReference type="Pfam" id="PF25461">
    <property type="entry name" value="Beta-barrel_SelB"/>
    <property type="match status" value="1"/>
</dbReference>
<evidence type="ECO:0000313" key="11">
    <source>
        <dbReference type="Proteomes" id="UP001319882"/>
    </source>
</evidence>
<dbReference type="InterPro" id="IPR050055">
    <property type="entry name" value="EF-Tu_GTPase"/>
</dbReference>
<dbReference type="EMBL" id="WHVL01000001">
    <property type="protein sequence ID" value="MCB8888275.1"/>
    <property type="molecule type" value="Genomic_DNA"/>
</dbReference>
<reference evidence="10 11" key="1">
    <citation type="journal article" date="2021" name="Sci. Rep.">
        <title>Genome analysis of a halophilic bacterium Halomonas malpeensis YU-PRIM-29(T) reveals its exopolysaccharide and pigment producing capabilities.</title>
        <authorList>
            <person name="Athmika"/>
            <person name="Ghate S.D."/>
            <person name="Arun A.B."/>
            <person name="Rao S.S."/>
            <person name="Kumar S.T.A."/>
            <person name="Kandiyil M.K."/>
            <person name="Saptami K."/>
            <person name="Rekha P.D."/>
        </authorList>
    </citation>
    <scope>NUCLEOTIDE SEQUENCE [LARGE SCALE GENOMIC DNA]</scope>
    <source>
        <strain evidence="11">prim 29</strain>
    </source>
</reference>
<name>A0ABS8DQY7_9GAMM</name>
<accession>A0ABS8DQY7</accession>
<dbReference type="InterPro" id="IPR004161">
    <property type="entry name" value="EFTu-like_2"/>
</dbReference>
<evidence type="ECO:0000256" key="4">
    <source>
        <dbReference type="ARBA" id="ARBA00022741"/>
    </source>
</evidence>
<keyword evidence="11" id="KW-1185">Reference proteome</keyword>
<dbReference type="Proteomes" id="UP001319882">
    <property type="component" value="Unassembled WGS sequence"/>
</dbReference>
<dbReference type="InterPro" id="IPR036390">
    <property type="entry name" value="WH_DNA-bd_sf"/>
</dbReference>
<dbReference type="InterPro" id="IPR027417">
    <property type="entry name" value="P-loop_NTPase"/>
</dbReference>
<evidence type="ECO:0000256" key="8">
    <source>
        <dbReference type="ARBA" id="ARBA00031615"/>
    </source>
</evidence>
<dbReference type="RefSeq" id="WP_227388887.1">
    <property type="nucleotide sequence ID" value="NZ_JBHSCJ010000003.1"/>
</dbReference>
<dbReference type="PROSITE" id="PS51722">
    <property type="entry name" value="G_TR_2"/>
    <property type="match status" value="1"/>
</dbReference>
<dbReference type="InterPro" id="IPR057335">
    <property type="entry name" value="Beta-barrel_SelB"/>
</dbReference>
<dbReference type="PANTHER" id="PTHR43721:SF22">
    <property type="entry name" value="ELONGATION FACTOR TU, MITOCHONDRIAL"/>
    <property type="match status" value="1"/>
</dbReference>
<dbReference type="Pfam" id="PF09106">
    <property type="entry name" value="WHD_2nd_SelB"/>
    <property type="match status" value="1"/>
</dbReference>
<comment type="subcellular location">
    <subcellularLocation>
        <location evidence="1">Cytoplasm</location>
    </subcellularLocation>
</comment>
<dbReference type="InterPro" id="IPR009001">
    <property type="entry name" value="Transl_elong_EF1A/Init_IF2_C"/>
</dbReference>
<dbReference type="CDD" id="cd04171">
    <property type="entry name" value="SelB"/>
    <property type="match status" value="1"/>
</dbReference>
<comment type="function">
    <text evidence="7">Translation factor necessary for the incorporation of selenocysteine into proteins. It probably replaces EF-Tu for the insertion of selenocysteine directed by the UGA codon. SelB binds GTP and GDP.</text>
</comment>
<dbReference type="SUPFAM" id="SSF52540">
    <property type="entry name" value="P-loop containing nucleoside triphosphate hydrolases"/>
    <property type="match status" value="1"/>
</dbReference>
<dbReference type="NCBIfam" id="TIGR00231">
    <property type="entry name" value="small_GTP"/>
    <property type="match status" value="1"/>
</dbReference>
<keyword evidence="4" id="KW-0547">Nucleotide-binding</keyword>
<evidence type="ECO:0000256" key="6">
    <source>
        <dbReference type="ARBA" id="ARBA00023134"/>
    </source>
</evidence>
<dbReference type="PANTHER" id="PTHR43721">
    <property type="entry name" value="ELONGATION FACTOR TU-RELATED"/>
    <property type="match status" value="1"/>
</dbReference>
<organism evidence="10 11">
    <name type="scientific">Vreelandella malpeensis</name>
    <dbReference type="NCBI Taxonomy" id="1172368"/>
    <lineage>
        <taxon>Bacteria</taxon>
        <taxon>Pseudomonadati</taxon>
        <taxon>Pseudomonadota</taxon>
        <taxon>Gammaproteobacteria</taxon>
        <taxon>Oceanospirillales</taxon>
        <taxon>Halomonadaceae</taxon>
        <taxon>Vreelandella</taxon>
    </lineage>
</organism>
<evidence type="ECO:0000256" key="3">
    <source>
        <dbReference type="ARBA" id="ARBA00022490"/>
    </source>
</evidence>
<dbReference type="Gene3D" id="2.40.30.10">
    <property type="entry name" value="Translation factors"/>
    <property type="match status" value="1"/>
</dbReference>
<dbReference type="InterPro" id="IPR036388">
    <property type="entry name" value="WH-like_DNA-bd_sf"/>
</dbReference>
<proteinExistence type="predicted"/>
<evidence type="ECO:0000256" key="1">
    <source>
        <dbReference type="ARBA" id="ARBA00004496"/>
    </source>
</evidence>
<dbReference type="CDD" id="cd15491">
    <property type="entry name" value="selB_III"/>
    <property type="match status" value="1"/>
</dbReference>
<dbReference type="Pfam" id="PF09107">
    <property type="entry name" value="WHD_3rd_SelB"/>
    <property type="match status" value="1"/>
</dbReference>
<dbReference type="NCBIfam" id="TIGR00475">
    <property type="entry name" value="selB"/>
    <property type="match status" value="1"/>
</dbReference>
<sequence length="637" mass="70151">MILATAGHVDHGKTTLLHALTGVDADTLKEEKSRGLTIEPGFIYPTTESGAELGFIDVPGHERFIHNMLSGVAGVDGALLIIACDDGVMPQTREHLAILTLLSIPVVAVVLTKTDLVDSERRAACEREAQALVGEVAMFSVCARAGTGIEALSNWLDARAADWQARPAPGRFRHAIDRVFTKKGAGLVVTGTVVDGVVERGQSLWLLPRGERVRVRGLRRQNREAEHAQRGDRCALNLAGVECEIKRGDWLIDAPAPLPASQRLDVALHLLPTLDRDALHWMPVHIHMGAAHLTGRLGLLEAPTLAPGGRALAQLTLDAPQHACCGDRFVIRSQGADETLGGGRVLDPYPPRRGARRPPRLAYLATLQQALENGASERQNGFAATLETLAERQPDGLSLVELSATLNRSVETLEEQARARGLTLIRAGTEHRAFAPVHLDALANVLDEALAQYHLEAPAEVGMERDRLRRVVAPKWNVGVFREWLDTLVSAGHVIAQGPFIKRPSHEARLDEALETLSQTLLPLLDERFDPPRVRDIATDRQLDEPRVREVLFANARLGRLFQVRKDHFYPTDTLARLGEIIEALAREHGCVRAADYRDRTQVGRKLAIAQLEFFDRVGYTRRVHDARQLRRPGMWG</sequence>
<dbReference type="GO" id="GO:0003746">
    <property type="term" value="F:translation elongation factor activity"/>
    <property type="evidence" value="ECO:0007669"/>
    <property type="project" value="UniProtKB-KW"/>
</dbReference>
<gene>
    <name evidence="10" type="primary">selB</name>
    <name evidence="10" type="ORF">GEV37_03920</name>
</gene>
<dbReference type="Gene3D" id="1.10.10.10">
    <property type="entry name" value="Winged helix-like DNA-binding domain superfamily/Winged helix DNA-binding domain"/>
    <property type="match status" value="3"/>
</dbReference>
<dbReference type="InterPro" id="IPR000795">
    <property type="entry name" value="T_Tr_GTP-bd_dom"/>
</dbReference>
<feature type="domain" description="Tr-type G" evidence="9">
    <location>
        <begin position="1"/>
        <end position="168"/>
    </location>
</feature>